<dbReference type="OrthoDB" id="9781621at2"/>
<feature type="domain" description="FAD/NAD(P)-binding" evidence="7">
    <location>
        <begin position="3"/>
        <end position="298"/>
    </location>
</feature>
<dbReference type="SUPFAM" id="SSF51905">
    <property type="entry name" value="FAD/NAD(P)-binding domain"/>
    <property type="match status" value="1"/>
</dbReference>
<evidence type="ECO:0000256" key="4">
    <source>
        <dbReference type="ARBA" id="ARBA00022827"/>
    </source>
</evidence>
<dbReference type="Proteomes" id="UP000243978">
    <property type="component" value="Unassembled WGS sequence"/>
</dbReference>
<name>A0A2T6BCG6_9RHOB</name>
<dbReference type="PANTHER" id="PTHR42913:SF3">
    <property type="entry name" value="64 KDA MITOCHONDRIAL NADH DEHYDROGENASE (EUROFUNG)"/>
    <property type="match status" value="1"/>
</dbReference>
<keyword evidence="9" id="KW-1185">Reference proteome</keyword>
<evidence type="ECO:0000256" key="6">
    <source>
        <dbReference type="SAM" id="SignalP"/>
    </source>
</evidence>
<reference evidence="8 9" key="1">
    <citation type="submission" date="2018-04" db="EMBL/GenBank/DDBJ databases">
        <title>Genomic Encyclopedia of Archaeal and Bacterial Type Strains, Phase II (KMG-II): from individual species to whole genera.</title>
        <authorList>
            <person name="Goeker M."/>
        </authorList>
    </citation>
    <scope>NUCLEOTIDE SEQUENCE [LARGE SCALE GENOMIC DNA]</scope>
    <source>
        <strain evidence="8 9">DSM 100977</strain>
    </source>
</reference>
<dbReference type="PRINTS" id="PR00469">
    <property type="entry name" value="PNDRDTASEII"/>
</dbReference>
<protein>
    <submittedName>
        <fullName evidence="8">NADH dehydrogenase</fullName>
    </submittedName>
</protein>
<dbReference type="InterPro" id="IPR036188">
    <property type="entry name" value="FAD/NAD-bd_sf"/>
</dbReference>
<evidence type="ECO:0000256" key="1">
    <source>
        <dbReference type="ARBA" id="ARBA00001974"/>
    </source>
</evidence>
<evidence type="ECO:0000256" key="2">
    <source>
        <dbReference type="ARBA" id="ARBA00005272"/>
    </source>
</evidence>
<dbReference type="InterPro" id="IPR023753">
    <property type="entry name" value="FAD/NAD-binding_dom"/>
</dbReference>
<dbReference type="PRINTS" id="PR00368">
    <property type="entry name" value="FADPNR"/>
</dbReference>
<keyword evidence="3" id="KW-0285">Flavoprotein</keyword>
<proteinExistence type="inferred from homology"/>
<keyword evidence="4" id="KW-0274">FAD</keyword>
<dbReference type="GO" id="GO:0003955">
    <property type="term" value="F:NAD(P)H dehydrogenase (quinone) activity"/>
    <property type="evidence" value="ECO:0007669"/>
    <property type="project" value="TreeGrafter"/>
</dbReference>
<keyword evidence="6" id="KW-0732">Signal</keyword>
<evidence type="ECO:0000259" key="7">
    <source>
        <dbReference type="Pfam" id="PF07992"/>
    </source>
</evidence>
<organism evidence="8 9">
    <name type="scientific">Litoreibacter ponti</name>
    <dbReference type="NCBI Taxonomy" id="1510457"/>
    <lineage>
        <taxon>Bacteria</taxon>
        <taxon>Pseudomonadati</taxon>
        <taxon>Pseudomonadota</taxon>
        <taxon>Alphaproteobacteria</taxon>
        <taxon>Rhodobacterales</taxon>
        <taxon>Roseobacteraceae</taxon>
        <taxon>Litoreibacter</taxon>
    </lineage>
</organism>
<evidence type="ECO:0000313" key="9">
    <source>
        <dbReference type="Proteomes" id="UP000243978"/>
    </source>
</evidence>
<dbReference type="AlphaFoldDB" id="A0A2T6BCG6"/>
<feature type="signal peptide" evidence="6">
    <location>
        <begin position="1"/>
        <end position="21"/>
    </location>
</feature>
<gene>
    <name evidence="8" type="ORF">C8N43_3821</name>
</gene>
<keyword evidence="5" id="KW-0560">Oxidoreductase</keyword>
<dbReference type="EMBL" id="QBKS01000003">
    <property type="protein sequence ID" value="PTX53778.1"/>
    <property type="molecule type" value="Genomic_DNA"/>
</dbReference>
<dbReference type="RefSeq" id="WP_107847427.1">
    <property type="nucleotide sequence ID" value="NZ_QBKS01000003.1"/>
</dbReference>
<evidence type="ECO:0000313" key="8">
    <source>
        <dbReference type="EMBL" id="PTX53778.1"/>
    </source>
</evidence>
<accession>A0A2T6BCG6</accession>
<evidence type="ECO:0000256" key="3">
    <source>
        <dbReference type="ARBA" id="ARBA00022630"/>
    </source>
</evidence>
<comment type="similarity">
    <text evidence="2">Belongs to the NADH dehydrogenase family.</text>
</comment>
<dbReference type="PANTHER" id="PTHR42913">
    <property type="entry name" value="APOPTOSIS-INDUCING FACTOR 1"/>
    <property type="match status" value="1"/>
</dbReference>
<sequence length="383" mass="40408">MSKILIAGGGFAGLWAAMAAAATRYRQNADNIAITLVSKDPDLCIRPRLYEGARPEMLVPLQPLLETIGVRFEHIGIADVTPTAVRTEQAATMDFDRLILAMGSHVAIPPIPGAAEYGFNVDAYQQTARLDAHVSKLGKTAPGAPTLVVIGASFSGLEIATSLRDRLGSDAAIYLIDQQDVAGQSLGANLTQDIKSALEKANIQFLGGESVTNVSAEQVVLRSGRKIDAQTAIFATGLRPSPLAKDIGIHASDGRLRLDQNLQVIGETGLFAAGDIGVAAAHDAHNTLMSCQHAMPMGIAAGQNAVLDLLGKDLRPYAQPDYATCLSLGASNALFTQDWDRTIAMSGVEGAAMKAQINESWIYPPSPDLGRDAIFEAILPTQA</sequence>
<comment type="caution">
    <text evidence="8">The sequence shown here is derived from an EMBL/GenBank/DDBJ whole genome shotgun (WGS) entry which is preliminary data.</text>
</comment>
<feature type="chain" id="PRO_5015767736" evidence="6">
    <location>
        <begin position="22"/>
        <end position="383"/>
    </location>
</feature>
<evidence type="ECO:0000256" key="5">
    <source>
        <dbReference type="ARBA" id="ARBA00023002"/>
    </source>
</evidence>
<dbReference type="GO" id="GO:0019646">
    <property type="term" value="P:aerobic electron transport chain"/>
    <property type="evidence" value="ECO:0007669"/>
    <property type="project" value="TreeGrafter"/>
</dbReference>
<comment type="cofactor">
    <cofactor evidence="1">
        <name>FAD</name>
        <dbReference type="ChEBI" id="CHEBI:57692"/>
    </cofactor>
</comment>
<dbReference type="Gene3D" id="3.50.50.100">
    <property type="match status" value="1"/>
</dbReference>
<dbReference type="Pfam" id="PF07992">
    <property type="entry name" value="Pyr_redox_2"/>
    <property type="match status" value="1"/>
</dbReference>
<dbReference type="InterPro" id="IPR051169">
    <property type="entry name" value="NADH-Q_oxidoreductase"/>
</dbReference>